<dbReference type="GO" id="GO:0003887">
    <property type="term" value="F:DNA-directed DNA polymerase activity"/>
    <property type="evidence" value="ECO:0007669"/>
    <property type="project" value="InterPro"/>
</dbReference>
<proteinExistence type="inferred from homology"/>
<evidence type="ECO:0000256" key="1">
    <source>
        <dbReference type="ARBA" id="ARBA00038283"/>
    </source>
</evidence>
<reference evidence="5" key="3">
    <citation type="submission" date="2023-04" db="EMBL/GenBank/DDBJ databases">
        <authorList>
            <person name="McDonnell B."/>
        </authorList>
    </citation>
    <scope>NUCLEOTIDE SEQUENCE</scope>
    <source>
        <strain evidence="5">JM3</strain>
        <plasmid evidence="5">pJM3B</plasmid>
    </source>
</reference>
<comment type="similarity">
    <text evidence="1">Belongs to the initiator RepB protein family.</text>
</comment>
<dbReference type="Pfam" id="PF21205">
    <property type="entry name" value="Rep3_C"/>
    <property type="match status" value="1"/>
</dbReference>
<keyword evidence="6" id="KW-0614">Plasmid</keyword>
<geneLocation type="plasmid" evidence="5 7">
    <name>pJM3B</name>
</geneLocation>
<evidence type="ECO:0000259" key="3">
    <source>
        <dbReference type="Pfam" id="PF01051"/>
    </source>
</evidence>
<feature type="domain" description="Lactococcus lactis RepB C-terminal" evidence="4">
    <location>
        <begin position="263"/>
        <end position="384"/>
    </location>
</feature>
<evidence type="ECO:0000313" key="8">
    <source>
        <dbReference type="Proteomes" id="UP000595253"/>
    </source>
</evidence>
<dbReference type="Gene3D" id="1.10.10.10">
    <property type="entry name" value="Winged helix-like DNA-binding domain superfamily/Winged helix DNA-binding domain"/>
    <property type="match status" value="2"/>
</dbReference>
<dbReference type="InterPro" id="IPR010931">
    <property type="entry name" value="L_lactis_RepB_C"/>
</dbReference>
<evidence type="ECO:0000259" key="4">
    <source>
        <dbReference type="Pfam" id="PF06430"/>
    </source>
</evidence>
<dbReference type="Pfam" id="PF01051">
    <property type="entry name" value="Rep3_N"/>
    <property type="match status" value="1"/>
</dbReference>
<dbReference type="GO" id="GO:0006270">
    <property type="term" value="P:DNA replication initiation"/>
    <property type="evidence" value="ECO:0007669"/>
    <property type="project" value="InterPro"/>
</dbReference>
<protein>
    <submittedName>
        <fullName evidence="5">RepB family plasmid replication initiator protein</fullName>
    </submittedName>
</protein>
<sequence>MEIISKNERNNNERTVCSLKEIEKRKIVEHNDLITSVAKMDKVPLKIFELAVSCIDTENLPKDNIIYLSKAELFTFFDVSDNGRHTRFKEAIEKMQKQAFFEIKEVKGKGYNVKSIVPIPYVEWNSYNDMVTLQFQPQIMPYLIDLKKNFTQYALSDVMELNSKYSIILYKWLSMNYNQYEHYSVKGGRRTEQVESYRNPSIKVSELRILTDTMNEYKNFTDFNRRVLKEPLEEINAHTHFNVFYDKIKAGRSIDSIQFHIEKKRRADDNSYKLEDKDYQSDKEEKSRNEADLLKQAMESKYTRLLIENFLLFPLEMTDTALMAGLQKNVYPLYDELKELRGLNGVKDHLFYVSSKQEAYSKRNVAKYLKKAIEQYLPTVKRQEFVMRSLK</sequence>
<evidence type="ECO:0000313" key="6">
    <source>
        <dbReference type="EMBL" id="BCO07472.1"/>
    </source>
</evidence>
<dbReference type="RefSeq" id="WP_021166420.1">
    <property type="nucleotide sequence ID" value="NZ_AP018502.1"/>
</dbReference>
<geneLocation type="plasmid" evidence="6 8">
    <name>pEPSC3</name>
</geneLocation>
<feature type="domain" description="Initiator Rep protein WH1" evidence="3">
    <location>
        <begin position="26"/>
        <end position="174"/>
    </location>
</feature>
<reference evidence="5 7" key="1">
    <citation type="journal article" date="2017" name="BMC Genomics">
        <title>Comparative and functional genomics of the Lactococcus lactis taxon; insights into evolution and niche adaptation.</title>
        <authorList>
            <person name="Kelleher P."/>
            <person name="Bottacini F."/>
            <person name="Mahony J."/>
            <person name="Kilcawley K.N."/>
            <person name="van Sinderen D."/>
        </authorList>
    </citation>
    <scope>NUCLEOTIDE SEQUENCE [LARGE SCALE GENOMIC DNA]</scope>
    <source>
        <strain evidence="5 7">JM3</strain>
    </source>
</reference>
<feature type="region of interest" description="Disordered" evidence="2">
    <location>
        <begin position="272"/>
        <end position="291"/>
    </location>
</feature>
<dbReference type="EMBL" id="AP024225">
    <property type="protein sequence ID" value="BCO07472.1"/>
    <property type="molecule type" value="Genomic_DNA"/>
</dbReference>
<dbReference type="InterPro" id="IPR036390">
    <property type="entry name" value="WH_DNA-bd_sf"/>
</dbReference>
<evidence type="ECO:0000313" key="5">
    <source>
        <dbReference type="EMBL" id="ARE22106.1"/>
    </source>
</evidence>
<dbReference type="InterPro" id="IPR000525">
    <property type="entry name" value="Initiator_Rep_WH1"/>
</dbReference>
<name>A0A1V0P5P5_LACLC</name>
<evidence type="ECO:0000313" key="7">
    <source>
        <dbReference type="Proteomes" id="UP000192161"/>
    </source>
</evidence>
<evidence type="ECO:0000256" key="2">
    <source>
        <dbReference type="SAM" id="MobiDB-lite"/>
    </source>
</evidence>
<dbReference type="Pfam" id="PF06430">
    <property type="entry name" value="L_lactis_RepB_C"/>
    <property type="match status" value="1"/>
</dbReference>
<dbReference type="SUPFAM" id="SSF46785">
    <property type="entry name" value="Winged helix' DNA-binding domain"/>
    <property type="match status" value="2"/>
</dbReference>
<dbReference type="AlphaFoldDB" id="A0A1V0P5P5"/>
<dbReference type="EMBL" id="CP016738">
    <property type="protein sequence ID" value="ARE22106.1"/>
    <property type="molecule type" value="Genomic_DNA"/>
</dbReference>
<organism evidence="6 8">
    <name type="scientific">Lactococcus lactis subsp. cremoris</name>
    <name type="common">Streptococcus cremoris</name>
    <dbReference type="NCBI Taxonomy" id="1359"/>
    <lineage>
        <taxon>Bacteria</taxon>
        <taxon>Bacillati</taxon>
        <taxon>Bacillota</taxon>
        <taxon>Bacilli</taxon>
        <taxon>Lactobacillales</taxon>
        <taxon>Streptococcaceae</taxon>
        <taxon>Lactococcus</taxon>
    </lineage>
</organism>
<reference evidence="6 8" key="2">
    <citation type="submission" date="2020-12" db="EMBL/GenBank/DDBJ databases">
        <title>Complete genome sequence of lactococcus lactis subsp. cremoris strain EPSC and strain G3-2.</title>
        <authorList>
            <person name="Kita K."/>
            <person name="Ishikawa S."/>
        </authorList>
    </citation>
    <scope>NUCLEOTIDE SEQUENCE [LARGE SCALE GENOMIC DNA]</scope>
    <source>
        <strain evidence="6 8">EPSC</strain>
        <plasmid evidence="6 8">pEPSC3</plasmid>
    </source>
</reference>
<dbReference type="Proteomes" id="UP000595253">
    <property type="component" value="Plasmid pEPSC3"/>
</dbReference>
<accession>A0A1V0P5P5</accession>
<dbReference type="InterPro" id="IPR036388">
    <property type="entry name" value="WH-like_DNA-bd_sf"/>
</dbReference>
<gene>
    <name evidence="6" type="ORF">LLC_27120</name>
    <name evidence="5" type="ORF">LLJM3_04320</name>
</gene>
<dbReference type="Proteomes" id="UP000192161">
    <property type="component" value="Plasmid pJM3B"/>
</dbReference>